<gene>
    <name evidence="2" type="ORF">ERS852470_03370</name>
</gene>
<sequence>MKKFLKSKSLSFIVTCMFMVTFIVPSINVYSEEMLSYLPTGFTNVAIGKNNANNGNVNFDKDTKVLTVTGSGNQNRKQLC</sequence>
<evidence type="ECO:0000313" key="2">
    <source>
        <dbReference type="EMBL" id="CUO78779.1"/>
    </source>
</evidence>
<keyword evidence="1" id="KW-0812">Transmembrane</keyword>
<dbReference type="AlphaFoldDB" id="A0A174I124"/>
<keyword evidence="1" id="KW-1133">Transmembrane helix</keyword>
<dbReference type="RefSeq" id="WP_042400443.1">
    <property type="nucleotide sequence ID" value="NZ_CYYT01000034.1"/>
</dbReference>
<accession>A0A174I124</accession>
<feature type="transmembrane region" description="Helical" evidence="1">
    <location>
        <begin position="12"/>
        <end position="30"/>
    </location>
</feature>
<dbReference type="GeneID" id="83012672"/>
<evidence type="ECO:0000256" key="1">
    <source>
        <dbReference type="SAM" id="Phobius"/>
    </source>
</evidence>
<dbReference type="Proteomes" id="UP000095558">
    <property type="component" value="Unassembled WGS sequence"/>
</dbReference>
<reference evidence="2 3" key="1">
    <citation type="submission" date="2015-09" db="EMBL/GenBank/DDBJ databases">
        <authorList>
            <consortium name="Pathogen Informatics"/>
        </authorList>
    </citation>
    <scope>NUCLEOTIDE SEQUENCE [LARGE SCALE GENOMIC DNA]</scope>
    <source>
        <strain evidence="2 3">2789STDY5834855</strain>
    </source>
</reference>
<evidence type="ECO:0000313" key="3">
    <source>
        <dbReference type="Proteomes" id="UP000095558"/>
    </source>
</evidence>
<dbReference type="EMBL" id="CYZV01000052">
    <property type="protein sequence ID" value="CUO78779.1"/>
    <property type="molecule type" value="Genomic_DNA"/>
</dbReference>
<name>A0A174I124_9CLOT</name>
<proteinExistence type="predicted"/>
<keyword evidence="1" id="KW-0472">Membrane</keyword>
<organism evidence="2 3">
    <name type="scientific">Clostridium disporicum</name>
    <dbReference type="NCBI Taxonomy" id="84024"/>
    <lineage>
        <taxon>Bacteria</taxon>
        <taxon>Bacillati</taxon>
        <taxon>Bacillota</taxon>
        <taxon>Clostridia</taxon>
        <taxon>Eubacteriales</taxon>
        <taxon>Clostridiaceae</taxon>
        <taxon>Clostridium</taxon>
    </lineage>
</organism>
<protein>
    <submittedName>
        <fullName evidence="2">Uncharacterized protein</fullName>
    </submittedName>
</protein>